<sequence length="827" mass="95099">MAKVSFRTNILLKSIIGKDLITDDNIAVLELVKNSFDAGSNEAKIIFRDVITELSTKEYKKYNQSKIILRDTGSGMSEYDLINKWLNIAYSEKKSKKEEFNRQLAGNKGVGRFSCDRLGKSLVIYTKKNDEPFLKLSIDWTEFEKVDDIEKNIQDVDFELDKIPIEQYVKETQLEKFEEGTTLFISNLREDWDLSKIQSLKRQLERFINPNQNFEAESFDVIIKADEFKKIERGLPESEKINGVVKNRIFNKLDFKATYIKANISEDGKTITTVLRDRGNEIFTLKEHNPFDLLKDIEVNIYYLNPYSKAYFKRQTGIRSVDFGSIFLFINGFRIPPYGDQGNDWLGMELRKGQGHSRFLGTREVIGRIEINGVELDDEKEDFFIISNRSGVDNNKHYEQLTKNSAPYGYYFKTFRRLERFVDEGIKWDSTPLKESAIEKKVLDDKNWNEGKEEYKEDLLTRNKRVISIIEKIINAKNDEIISLSINKELVTELADEQAKKAKAEIDSIVGQLNNKTLSSEQITQLINDLKSSENEIENFPGQASQIELLKKEQSKLKLELEKKFEETKELEDEAIRLEEEAKKLQEELELEKEKNTYLKTSSRTLTEDAKGLVHNIKITSRKISSSVDNLYDKILNDSYTKNSLLKSLGAIKFQSEKANKISKIITRSNFKTDRNAQIADVVQYIKQYIEIYSDIYPRNELEFKIVEKDTSLTKKFSVLDMSVVLDDLISNSEKAGASLIEIDMTNPSKEELRILFSDDGKGVAEKFLEDEKSKNKIFELGITTTNGGSGIGLNSVREGLKSMNGTIKLIGNNVKLKGACFEIIIK</sequence>
<evidence type="ECO:0000256" key="2">
    <source>
        <dbReference type="ARBA" id="ARBA00012438"/>
    </source>
</evidence>
<keyword evidence="10" id="KW-1185">Reference proteome</keyword>
<dbReference type="EMBL" id="AP014548">
    <property type="protein sequence ID" value="BAO56060.1"/>
    <property type="molecule type" value="Genomic_DNA"/>
</dbReference>
<protein>
    <recommendedName>
        <fullName evidence="2">histidine kinase</fullName>
        <ecNumber evidence="2">2.7.13.3</ecNumber>
    </recommendedName>
</protein>
<dbReference type="Pfam" id="PF02518">
    <property type="entry name" value="HATPase_c"/>
    <property type="match status" value="1"/>
</dbReference>
<feature type="domain" description="Histidine kinase/HSP90-like ATPase" evidence="8">
    <location>
        <begin position="717"/>
        <end position="827"/>
    </location>
</feature>
<evidence type="ECO:0000256" key="6">
    <source>
        <dbReference type="ARBA" id="ARBA00022840"/>
    </source>
</evidence>
<reference evidence="9 10" key="1">
    <citation type="journal article" date="2014" name="Proc. Natl. Acad. Sci. U.S.A.">
        <title>Functional characterization of flavobacteria rhodopsins reveals a unique class of light-driven chloride pump in bacteria.</title>
        <authorList>
            <person name="Yoshizawa S."/>
            <person name="Kumagai Y."/>
            <person name="Kim H."/>
            <person name="Ogura Y."/>
            <person name="Hayashi T."/>
            <person name="Iwasaki W."/>
            <person name="DeLong E.F."/>
            <person name="Kogure K."/>
        </authorList>
    </citation>
    <scope>NUCLEOTIDE SEQUENCE [LARGE SCALE GENOMIC DNA]</scope>
    <source>
        <strain evidence="9 10">S1-08</strain>
    </source>
</reference>
<gene>
    <name evidence="9" type="ORF">NMS_2051</name>
</gene>
<comment type="catalytic activity">
    <reaction evidence="1">
        <text>ATP + protein L-histidine = ADP + protein N-phospho-L-histidine.</text>
        <dbReference type="EC" id="2.7.13.3"/>
    </reaction>
</comment>
<keyword evidence="7" id="KW-0175">Coiled coil</keyword>
<keyword evidence="3" id="KW-0808">Transferase</keyword>
<evidence type="ECO:0000256" key="7">
    <source>
        <dbReference type="SAM" id="Coils"/>
    </source>
</evidence>
<dbReference type="KEGG" id="nmf:NMS_2051"/>
<evidence type="ECO:0000256" key="4">
    <source>
        <dbReference type="ARBA" id="ARBA00022741"/>
    </source>
</evidence>
<dbReference type="InterPro" id="IPR050980">
    <property type="entry name" value="2C_sensor_his_kinase"/>
</dbReference>
<dbReference type="RefSeq" id="WP_041496552.1">
    <property type="nucleotide sequence ID" value="NZ_AP014548.1"/>
</dbReference>
<dbReference type="SUPFAM" id="SSF55874">
    <property type="entry name" value="ATPase domain of HSP90 chaperone/DNA topoisomerase II/histidine kinase"/>
    <property type="match status" value="2"/>
</dbReference>
<keyword evidence="5" id="KW-0418">Kinase</keyword>
<dbReference type="STRING" id="1454201.NMS_2051"/>
<evidence type="ECO:0000256" key="3">
    <source>
        <dbReference type="ARBA" id="ARBA00022679"/>
    </source>
</evidence>
<evidence type="ECO:0000256" key="5">
    <source>
        <dbReference type="ARBA" id="ARBA00022777"/>
    </source>
</evidence>
<evidence type="ECO:0000313" key="10">
    <source>
        <dbReference type="Proteomes" id="UP000031760"/>
    </source>
</evidence>
<dbReference type="AlphaFoldDB" id="W8VS74"/>
<organism evidence="9 10">
    <name type="scientific">Nonlabens marinus S1-08</name>
    <dbReference type="NCBI Taxonomy" id="1454201"/>
    <lineage>
        <taxon>Bacteria</taxon>
        <taxon>Pseudomonadati</taxon>
        <taxon>Bacteroidota</taxon>
        <taxon>Flavobacteriia</taxon>
        <taxon>Flavobacteriales</taxon>
        <taxon>Flavobacteriaceae</taxon>
        <taxon>Nonlabens</taxon>
    </lineage>
</organism>
<accession>W8VS74</accession>
<evidence type="ECO:0000256" key="1">
    <source>
        <dbReference type="ARBA" id="ARBA00000085"/>
    </source>
</evidence>
<dbReference type="Gene3D" id="3.30.565.10">
    <property type="entry name" value="Histidine kinase-like ATPase, C-terminal domain"/>
    <property type="match status" value="2"/>
</dbReference>
<dbReference type="SMART" id="SM00387">
    <property type="entry name" value="HATPase_c"/>
    <property type="match status" value="1"/>
</dbReference>
<feature type="coiled-coil region" evidence="7">
    <location>
        <begin position="547"/>
        <end position="597"/>
    </location>
</feature>
<name>W8VS74_9FLAO</name>
<dbReference type="PANTHER" id="PTHR44936">
    <property type="entry name" value="SENSOR PROTEIN CREC"/>
    <property type="match status" value="1"/>
</dbReference>
<dbReference type="Pfam" id="PF13589">
    <property type="entry name" value="HATPase_c_3"/>
    <property type="match status" value="1"/>
</dbReference>
<dbReference type="Proteomes" id="UP000031760">
    <property type="component" value="Chromosome"/>
</dbReference>
<dbReference type="GO" id="GO:0005524">
    <property type="term" value="F:ATP binding"/>
    <property type="evidence" value="ECO:0007669"/>
    <property type="project" value="UniProtKB-KW"/>
</dbReference>
<dbReference type="PANTHER" id="PTHR44936:SF10">
    <property type="entry name" value="SENSOR PROTEIN RSTB"/>
    <property type="match status" value="1"/>
</dbReference>
<proteinExistence type="predicted"/>
<evidence type="ECO:0000259" key="8">
    <source>
        <dbReference type="SMART" id="SM00387"/>
    </source>
</evidence>
<dbReference type="GO" id="GO:0004673">
    <property type="term" value="F:protein histidine kinase activity"/>
    <property type="evidence" value="ECO:0007669"/>
    <property type="project" value="UniProtKB-EC"/>
</dbReference>
<evidence type="ECO:0000313" key="9">
    <source>
        <dbReference type="EMBL" id="BAO56060.1"/>
    </source>
</evidence>
<keyword evidence="6" id="KW-0067">ATP-binding</keyword>
<keyword evidence="4" id="KW-0547">Nucleotide-binding</keyword>
<dbReference type="EC" id="2.7.13.3" evidence="2"/>
<dbReference type="HOGENOM" id="CLU_012281_1_0_10"/>
<dbReference type="InterPro" id="IPR036890">
    <property type="entry name" value="HATPase_C_sf"/>
</dbReference>
<dbReference type="OrthoDB" id="9816482at2"/>
<dbReference type="InterPro" id="IPR003594">
    <property type="entry name" value="HATPase_dom"/>
</dbReference>